<evidence type="ECO:0000313" key="7">
    <source>
        <dbReference type="Proteomes" id="UP000000689"/>
    </source>
</evidence>
<sequence>MFKEQLYLLACVFASKADSTNLSQILRHVHYSLDFIKAACILWPELDDPMNLISLFPTIELGNDDNDNNASANDDGSLSDENLVVKLLENNPDLIPLVEVGNTIVNTRYLSTKYFIESKLNGLYSSNIIPLETSLSSLEDLQSLWLQIRILVCNEVIPEMTSFYEPLWTHSNFHINKEGKDWIECIIEPLNYINSRLGSKLKIKDFSKMDPIAVFPLILEGGDMKKELIPYLQYTKSFTSFLNNFCTVTQFPMDNQENYELLDNLIDILPSVLPQDEIHTFKTSLLRIIFENSGNLLKFTTLATLSNLVNVTADNSVMLTDYDNLHYYDLQKYLLFMQNFSKSKDSFKDLYLINKGTESSQLAHFASICKEELSANANKPSINNAKIKDIFDSIVHEDNDMVLSHLTIERKISILLETVLDLGEFDVLEEVVTQYKEKFITKLLLKFFWIYFNNSTNGSKKSLGMTKCRKVLNLLSLEAHTKGRQDLITKEELNSLQTLLDVSDDLSKYSMNLGKGHIFKPSNILDFETKETGLISILLESNNSIYKDISVTFEIMKKLNVAMACQCPFINHNQLKPAQKKDVIVAYMRLLTLHIDYSLVNMDFNFAYKLTMELFDKFKTYIGQQSETSGIATDERFNLCDYWLTIYQVGKFIDPNWLDNEIPTEILMQQMKILSKLLYVCPVEEVEPIISYWSGLELELSIRDLVNDKYSLEK</sequence>
<evidence type="ECO:0000259" key="5">
    <source>
        <dbReference type="Pfam" id="PF08314"/>
    </source>
</evidence>
<dbReference type="GO" id="GO:0005789">
    <property type="term" value="C:endoplasmic reticulum membrane"/>
    <property type="evidence" value="ECO:0007669"/>
    <property type="project" value="EnsemblFungi"/>
</dbReference>
<dbReference type="KEGG" id="ndi:NDAI_0J02910"/>
<keyword evidence="3" id="KW-0256">Endoplasmic reticulum</keyword>
<evidence type="ECO:0000256" key="4">
    <source>
        <dbReference type="ARBA" id="ARBA00022927"/>
    </source>
</evidence>
<organism evidence="6 7">
    <name type="scientific">Naumovozyma dairenensis (strain ATCC 10597 / BCRC 20456 / CBS 421 / NBRC 0211 / NRRL Y-12639)</name>
    <name type="common">Saccharomyces dairenensis</name>
    <dbReference type="NCBI Taxonomy" id="1071378"/>
    <lineage>
        <taxon>Eukaryota</taxon>
        <taxon>Fungi</taxon>
        <taxon>Dikarya</taxon>
        <taxon>Ascomycota</taxon>
        <taxon>Saccharomycotina</taxon>
        <taxon>Saccharomycetes</taxon>
        <taxon>Saccharomycetales</taxon>
        <taxon>Saccharomycetaceae</taxon>
        <taxon>Naumovozyma</taxon>
    </lineage>
</organism>
<reference evidence="6 7" key="1">
    <citation type="journal article" date="2011" name="Proc. Natl. Acad. Sci. U.S.A.">
        <title>Evolutionary erosion of yeast sex chromosomes by mating-type switching accidents.</title>
        <authorList>
            <person name="Gordon J.L."/>
            <person name="Armisen D."/>
            <person name="Proux-Wera E."/>
            <person name="Oheigeartaigh S.S."/>
            <person name="Byrne K.P."/>
            <person name="Wolfe K.H."/>
        </authorList>
    </citation>
    <scope>NUCLEOTIDE SEQUENCE [LARGE SCALE GENOMIC DNA]</scope>
    <source>
        <strain evidence="7">ATCC 10597 / BCRC 20456 / CBS 421 / NBRC 0211 / NRRL Y-12639</strain>
    </source>
</reference>
<comment type="subcellular location">
    <subcellularLocation>
        <location evidence="1">Endoplasmic reticulum</location>
    </subcellularLocation>
</comment>
<dbReference type="Proteomes" id="UP000000689">
    <property type="component" value="Chromosome 10"/>
</dbReference>
<dbReference type="OMA" id="KFVDPNW"/>
<evidence type="ECO:0000256" key="2">
    <source>
        <dbReference type="ARBA" id="ARBA00022448"/>
    </source>
</evidence>
<dbReference type="OrthoDB" id="342024at2759"/>
<dbReference type="eggNOG" id="ENOG502RS0W">
    <property type="taxonomic scope" value="Eukaryota"/>
</dbReference>
<name>G0WHA5_NAUDC</name>
<dbReference type="GO" id="GO:0032581">
    <property type="term" value="P:ER-dependent peroxisome organization"/>
    <property type="evidence" value="ECO:0007669"/>
    <property type="project" value="EnsemblFungi"/>
</dbReference>
<dbReference type="HOGENOM" id="CLU_389403_0_0_1"/>
<accession>G0WHA5</accession>
<dbReference type="PANTHER" id="PTHR40787:SF3">
    <property type="entry name" value="PROTEIN TRANSPORT PROTEIN SEC39"/>
    <property type="match status" value="1"/>
</dbReference>
<gene>
    <name evidence="6" type="primary">NDAI0J02910</name>
    <name evidence="6" type="ordered locus">NDAI_0J02910</name>
</gene>
<dbReference type="RefSeq" id="XP_003672426.1">
    <property type="nucleotide sequence ID" value="XM_003672378.1"/>
</dbReference>
<dbReference type="GeneID" id="11494598"/>
<dbReference type="InterPro" id="IPR013244">
    <property type="entry name" value="Sec39_domain"/>
</dbReference>
<protein>
    <recommendedName>
        <fullName evidence="5">Sec39 domain-containing protein</fullName>
    </recommendedName>
</protein>
<keyword evidence="4" id="KW-0653">Protein transport</keyword>
<evidence type="ECO:0000313" key="6">
    <source>
        <dbReference type="EMBL" id="CCD27183.1"/>
    </source>
</evidence>
<dbReference type="GO" id="GO:0070939">
    <property type="term" value="C:Dsl1/NZR complex"/>
    <property type="evidence" value="ECO:0007669"/>
    <property type="project" value="EnsemblFungi"/>
</dbReference>
<proteinExistence type="predicted"/>
<evidence type="ECO:0000256" key="1">
    <source>
        <dbReference type="ARBA" id="ARBA00004240"/>
    </source>
</evidence>
<dbReference type="PANTHER" id="PTHR40787">
    <property type="entry name" value="SECRETED PROTEIN"/>
    <property type="match status" value="1"/>
</dbReference>
<feature type="domain" description="Sec39" evidence="5">
    <location>
        <begin position="7"/>
        <end position="713"/>
    </location>
</feature>
<dbReference type="GO" id="GO:0006890">
    <property type="term" value="P:retrograde vesicle-mediated transport, Golgi to endoplasmic reticulum"/>
    <property type="evidence" value="ECO:0007669"/>
    <property type="project" value="EnsemblFungi"/>
</dbReference>
<evidence type="ECO:0000256" key="3">
    <source>
        <dbReference type="ARBA" id="ARBA00022824"/>
    </source>
</evidence>
<keyword evidence="2" id="KW-0813">Transport</keyword>
<dbReference type="EMBL" id="HE580276">
    <property type="protein sequence ID" value="CCD27183.1"/>
    <property type="molecule type" value="Genomic_DNA"/>
</dbReference>
<dbReference type="GO" id="GO:0005635">
    <property type="term" value="C:nuclear envelope"/>
    <property type="evidence" value="ECO:0007669"/>
    <property type="project" value="EnsemblFungi"/>
</dbReference>
<keyword evidence="7" id="KW-1185">Reference proteome</keyword>
<dbReference type="Pfam" id="PF08314">
    <property type="entry name" value="Sec39"/>
    <property type="match status" value="1"/>
</dbReference>
<dbReference type="GO" id="GO:0015031">
    <property type="term" value="P:protein transport"/>
    <property type="evidence" value="ECO:0007669"/>
    <property type="project" value="UniProtKB-KW"/>
</dbReference>
<dbReference type="AlphaFoldDB" id="G0WHA5"/>